<protein>
    <submittedName>
        <fullName evidence="3">SDR family oxidoreductase</fullName>
    </submittedName>
</protein>
<dbReference type="CDD" id="cd05233">
    <property type="entry name" value="SDR_c"/>
    <property type="match status" value="1"/>
</dbReference>
<sequence length="266" mass="27513">MTEQTPEQHIPGTGARLEGKTAIVTGASRGIGLAIARRLAAEGARVCITARNIGPLKEAAAEFPEGSVLVVAGKSDDPDHRAEVLETVTRAWGQLDILVNNAGVNPVYGPLTELDPAAGRRILDVNLLGTLGWVQDVCAYAALDFTGRGGAILNLSSVSAQTPAHGIGFYGISKAAVEQLTRTLAVELAPSVRVNALAPAVVKTQFARALYEGREEKVSASYPLKRLGTPEDIAGAAAFLVSEDAAWITGQILNLDGGLLAAGGSA</sequence>
<gene>
    <name evidence="3" type="ORF">LJ755_06540</name>
    <name evidence="4" type="ORF">MUK71_14375</name>
</gene>
<dbReference type="InterPro" id="IPR036291">
    <property type="entry name" value="NAD(P)-bd_dom_sf"/>
</dbReference>
<dbReference type="PRINTS" id="PR00081">
    <property type="entry name" value="GDHRDH"/>
</dbReference>
<dbReference type="EMBL" id="JAJFZT010000003">
    <property type="protein sequence ID" value="MCC3272389.1"/>
    <property type="molecule type" value="Genomic_DNA"/>
</dbReference>
<organism evidence="3 6">
    <name type="scientific">Arthrobacter zhangbolii</name>
    <dbReference type="NCBI Taxonomy" id="2886936"/>
    <lineage>
        <taxon>Bacteria</taxon>
        <taxon>Bacillati</taxon>
        <taxon>Actinomycetota</taxon>
        <taxon>Actinomycetes</taxon>
        <taxon>Micrococcales</taxon>
        <taxon>Micrococcaceae</taxon>
        <taxon>Arthrobacter</taxon>
    </lineage>
</organism>
<name>A0A9X1M8N9_9MICC</name>
<proteinExistence type="inferred from homology"/>
<evidence type="ECO:0000256" key="1">
    <source>
        <dbReference type="ARBA" id="ARBA00006484"/>
    </source>
</evidence>
<dbReference type="InterPro" id="IPR020904">
    <property type="entry name" value="Sc_DH/Rdtase_CS"/>
</dbReference>
<evidence type="ECO:0000256" key="2">
    <source>
        <dbReference type="ARBA" id="ARBA00023002"/>
    </source>
</evidence>
<dbReference type="InterPro" id="IPR002347">
    <property type="entry name" value="SDR_fam"/>
</dbReference>
<dbReference type="RefSeq" id="WP_227902733.1">
    <property type="nucleotide sequence ID" value="NZ_CP094984.1"/>
</dbReference>
<evidence type="ECO:0000313" key="3">
    <source>
        <dbReference type="EMBL" id="MCC3272389.1"/>
    </source>
</evidence>
<evidence type="ECO:0000313" key="5">
    <source>
        <dbReference type="Proteomes" id="UP000829758"/>
    </source>
</evidence>
<dbReference type="PANTHER" id="PTHR43943:SF2">
    <property type="entry name" value="DEHYDROGENASE_REDUCTASE 4"/>
    <property type="match status" value="1"/>
</dbReference>
<dbReference type="PANTHER" id="PTHR43943">
    <property type="entry name" value="DEHYDROGENASE/REDUCTASE (SDR FAMILY) MEMBER 4"/>
    <property type="match status" value="1"/>
</dbReference>
<dbReference type="FunFam" id="3.40.50.720:FF:000084">
    <property type="entry name" value="Short-chain dehydrogenase reductase"/>
    <property type="match status" value="1"/>
</dbReference>
<comment type="similarity">
    <text evidence="1">Belongs to the short-chain dehydrogenases/reductases (SDR) family.</text>
</comment>
<accession>A0A9X1M8N9</accession>
<evidence type="ECO:0000313" key="4">
    <source>
        <dbReference type="EMBL" id="UON91749.1"/>
    </source>
</evidence>
<dbReference type="GO" id="GO:0016491">
    <property type="term" value="F:oxidoreductase activity"/>
    <property type="evidence" value="ECO:0007669"/>
    <property type="project" value="UniProtKB-KW"/>
</dbReference>
<dbReference type="NCBIfam" id="NF005559">
    <property type="entry name" value="PRK07231.1"/>
    <property type="match status" value="1"/>
</dbReference>
<dbReference type="EMBL" id="CP094984">
    <property type="protein sequence ID" value="UON91749.1"/>
    <property type="molecule type" value="Genomic_DNA"/>
</dbReference>
<dbReference type="PROSITE" id="PS00061">
    <property type="entry name" value="ADH_SHORT"/>
    <property type="match status" value="1"/>
</dbReference>
<dbReference type="PRINTS" id="PR00080">
    <property type="entry name" value="SDRFAMILY"/>
</dbReference>
<evidence type="ECO:0000313" key="6">
    <source>
        <dbReference type="Proteomes" id="UP001155145"/>
    </source>
</evidence>
<dbReference type="Proteomes" id="UP001155145">
    <property type="component" value="Unassembled WGS sequence"/>
</dbReference>
<dbReference type="SUPFAM" id="SSF51735">
    <property type="entry name" value="NAD(P)-binding Rossmann-fold domains"/>
    <property type="match status" value="1"/>
</dbReference>
<keyword evidence="5" id="KW-1185">Reference proteome</keyword>
<keyword evidence="2" id="KW-0560">Oxidoreductase</keyword>
<dbReference type="Gene3D" id="3.40.50.720">
    <property type="entry name" value="NAD(P)-binding Rossmann-like Domain"/>
    <property type="match status" value="1"/>
</dbReference>
<reference evidence="3" key="1">
    <citation type="submission" date="2021-10" db="EMBL/GenBank/DDBJ databases">
        <title>Novel species in genus Arthrobacter.</title>
        <authorList>
            <person name="Liu Y."/>
        </authorList>
    </citation>
    <scope>NUCLEOTIDE SEQUENCE</scope>
    <source>
        <strain evidence="5">zg-Y462</strain>
        <strain evidence="3">Zg-Y462</strain>
    </source>
</reference>
<dbReference type="AlphaFoldDB" id="A0A9X1M8N9"/>
<dbReference type="Pfam" id="PF13561">
    <property type="entry name" value="adh_short_C2"/>
    <property type="match status" value="1"/>
</dbReference>
<dbReference type="Proteomes" id="UP000829758">
    <property type="component" value="Chromosome"/>
</dbReference>